<dbReference type="PROSITE" id="PS00211">
    <property type="entry name" value="ABC_TRANSPORTER_1"/>
    <property type="match status" value="1"/>
</dbReference>
<evidence type="ECO:0000256" key="4">
    <source>
        <dbReference type="ARBA" id="ARBA00022840"/>
    </source>
</evidence>
<dbReference type="InterPro" id="IPR003439">
    <property type="entry name" value="ABC_transporter-like_ATP-bd"/>
</dbReference>
<dbReference type="Gene3D" id="1.20.1560.10">
    <property type="entry name" value="ABC transporter type 1, transmembrane domain"/>
    <property type="match status" value="1"/>
</dbReference>
<dbReference type="Pfam" id="PF00664">
    <property type="entry name" value="ABC_membrane"/>
    <property type="match status" value="1"/>
</dbReference>
<dbReference type="PANTHER" id="PTHR43394">
    <property type="entry name" value="ATP-DEPENDENT PERMEASE MDL1, MITOCHONDRIAL"/>
    <property type="match status" value="1"/>
</dbReference>
<feature type="domain" description="ABC transporter" evidence="8">
    <location>
        <begin position="384"/>
        <end position="625"/>
    </location>
</feature>
<sequence>MLVNRLRGRCSPSLCAPWARSYVKRSPFTARAASSAPQKVDPEEKKTATLPQLWKILRPERGRLQLALGALCASSSVNLSYPYLMGHLVDLFGEGDGGLQFVMEHTWLCGLVVVAGGCATFCRLYLIETAIERIAFRLRREFFAALIQRPISFFDNNKTGELVNRLGNDITMTSRVLIDASAGIRSSITAVVGTCMIFQLAPSEMIAGLLAPVATLFIVGVGYGRVVRRIAERRQQRLAESVQRAEERLGGIRTVRTFNAEKSEVESFEKLLDAVYQAGWQNALAWGGLSSFFVTGGGLFLIHIIYNCGVMVTSGVVSVGTTVSLAMYCFMAGSSYTGIMTAYGDIQKCLGSSQRVLEILGTTDAHSPMSAAVPAVSSLKPLAVSLQDVSFAYPTRDSPVLQGLNLDIPAGSRVALLGRSGSGKSTVALLLAGLYQPSTGKVLVDGEDMFADEARTAWVRSQLGFISQEPILFALTIKENVEYGLQEVDGRDERIKEATAAANVDDFANHLPLGLDTPSGERGQALSGGQKQRVCIARALARKPRMLVFDEATSALDLRSERLVHESLKQILAAGKCTCLVITHRMSALQWCDRVAVVHEGRVVQYGEKDEVLANPSDALQSILRNDQGVTFDL</sequence>
<evidence type="ECO:0000313" key="10">
    <source>
        <dbReference type="EMBL" id="CAJ1372942.1"/>
    </source>
</evidence>
<dbReference type="InterPro" id="IPR039421">
    <property type="entry name" value="Type_1_exporter"/>
</dbReference>
<comment type="subcellular location">
    <subcellularLocation>
        <location evidence="1">Membrane</location>
        <topology evidence="1">Multi-pass membrane protein</topology>
    </subcellularLocation>
</comment>
<dbReference type="FunFam" id="3.40.50.300:FF:000913">
    <property type="entry name" value="ABC multidrug transporter SitT"/>
    <property type="match status" value="1"/>
</dbReference>
<dbReference type="GO" id="GO:0015421">
    <property type="term" value="F:ABC-type oligopeptide transporter activity"/>
    <property type="evidence" value="ECO:0007669"/>
    <property type="project" value="TreeGrafter"/>
</dbReference>
<dbReference type="GO" id="GO:0016887">
    <property type="term" value="F:ATP hydrolysis activity"/>
    <property type="evidence" value="ECO:0007669"/>
    <property type="project" value="InterPro"/>
</dbReference>
<keyword evidence="6 7" id="KW-0472">Membrane</keyword>
<proteinExistence type="predicted"/>
<dbReference type="InterPro" id="IPR017871">
    <property type="entry name" value="ABC_transporter-like_CS"/>
</dbReference>
<dbReference type="SUPFAM" id="SSF90123">
    <property type="entry name" value="ABC transporter transmembrane region"/>
    <property type="match status" value="1"/>
</dbReference>
<keyword evidence="3" id="KW-0547">Nucleotide-binding</keyword>
<keyword evidence="4" id="KW-0067">ATP-binding</keyword>
<feature type="transmembrane region" description="Helical" evidence="7">
    <location>
        <begin position="64"/>
        <end position="85"/>
    </location>
</feature>
<dbReference type="AlphaFoldDB" id="A0AA36HPL9"/>
<dbReference type="InterPro" id="IPR003593">
    <property type="entry name" value="AAA+_ATPase"/>
</dbReference>
<dbReference type="GO" id="GO:0090374">
    <property type="term" value="P:oligopeptide export from mitochondrion"/>
    <property type="evidence" value="ECO:0007669"/>
    <property type="project" value="TreeGrafter"/>
</dbReference>
<evidence type="ECO:0000259" key="8">
    <source>
        <dbReference type="PROSITE" id="PS50893"/>
    </source>
</evidence>
<dbReference type="EMBL" id="CAUJNA010000165">
    <property type="protein sequence ID" value="CAJ1372942.1"/>
    <property type="molecule type" value="Genomic_DNA"/>
</dbReference>
<evidence type="ECO:0000256" key="6">
    <source>
        <dbReference type="ARBA" id="ARBA00023136"/>
    </source>
</evidence>
<keyword evidence="5 7" id="KW-1133">Transmembrane helix</keyword>
<gene>
    <name evidence="10" type="ORF">EVOR1521_LOCUS2911</name>
</gene>
<reference evidence="10" key="1">
    <citation type="submission" date="2023-08" db="EMBL/GenBank/DDBJ databases">
        <authorList>
            <person name="Chen Y."/>
            <person name="Shah S."/>
            <person name="Dougan E. K."/>
            <person name="Thang M."/>
            <person name="Chan C."/>
        </authorList>
    </citation>
    <scope>NUCLEOTIDE SEQUENCE</scope>
</reference>
<dbReference type="GO" id="GO:0005743">
    <property type="term" value="C:mitochondrial inner membrane"/>
    <property type="evidence" value="ECO:0007669"/>
    <property type="project" value="TreeGrafter"/>
</dbReference>
<protein>
    <submittedName>
        <fullName evidence="10">Uncharacterized protein</fullName>
    </submittedName>
</protein>
<comment type="caution">
    <text evidence="10">The sequence shown here is derived from an EMBL/GenBank/DDBJ whole genome shotgun (WGS) entry which is preliminary data.</text>
</comment>
<dbReference type="InterPro" id="IPR036640">
    <property type="entry name" value="ABC1_TM_sf"/>
</dbReference>
<keyword evidence="11" id="KW-1185">Reference proteome</keyword>
<evidence type="ECO:0000259" key="9">
    <source>
        <dbReference type="PROSITE" id="PS50929"/>
    </source>
</evidence>
<feature type="transmembrane region" description="Helical" evidence="7">
    <location>
        <begin position="182"/>
        <end position="200"/>
    </location>
</feature>
<dbReference type="GO" id="GO:0005524">
    <property type="term" value="F:ATP binding"/>
    <property type="evidence" value="ECO:0007669"/>
    <property type="project" value="UniProtKB-KW"/>
</dbReference>
<feature type="transmembrane region" description="Helical" evidence="7">
    <location>
        <begin position="105"/>
        <end position="126"/>
    </location>
</feature>
<feature type="transmembrane region" description="Helical" evidence="7">
    <location>
        <begin position="312"/>
        <end position="331"/>
    </location>
</feature>
<accession>A0AA36HPL9</accession>
<dbReference type="Proteomes" id="UP001178507">
    <property type="component" value="Unassembled WGS sequence"/>
</dbReference>
<dbReference type="Pfam" id="PF00005">
    <property type="entry name" value="ABC_tran"/>
    <property type="match status" value="1"/>
</dbReference>
<feature type="transmembrane region" description="Helical" evidence="7">
    <location>
        <begin position="206"/>
        <end position="227"/>
    </location>
</feature>
<dbReference type="PROSITE" id="PS50929">
    <property type="entry name" value="ABC_TM1F"/>
    <property type="match status" value="1"/>
</dbReference>
<dbReference type="Gene3D" id="3.40.50.300">
    <property type="entry name" value="P-loop containing nucleotide triphosphate hydrolases"/>
    <property type="match status" value="1"/>
</dbReference>
<evidence type="ECO:0000256" key="5">
    <source>
        <dbReference type="ARBA" id="ARBA00022989"/>
    </source>
</evidence>
<keyword evidence="2 7" id="KW-0812">Transmembrane</keyword>
<evidence type="ECO:0000256" key="3">
    <source>
        <dbReference type="ARBA" id="ARBA00022741"/>
    </source>
</evidence>
<dbReference type="InterPro" id="IPR027417">
    <property type="entry name" value="P-loop_NTPase"/>
</dbReference>
<organism evidence="10 11">
    <name type="scientific">Effrenium voratum</name>
    <dbReference type="NCBI Taxonomy" id="2562239"/>
    <lineage>
        <taxon>Eukaryota</taxon>
        <taxon>Sar</taxon>
        <taxon>Alveolata</taxon>
        <taxon>Dinophyceae</taxon>
        <taxon>Suessiales</taxon>
        <taxon>Symbiodiniaceae</taxon>
        <taxon>Effrenium</taxon>
    </lineage>
</organism>
<feature type="domain" description="ABC transmembrane type-1" evidence="9">
    <location>
        <begin position="66"/>
        <end position="348"/>
    </location>
</feature>
<dbReference type="PANTHER" id="PTHR43394:SF1">
    <property type="entry name" value="ATP-BINDING CASSETTE SUB-FAMILY B MEMBER 10, MITOCHONDRIAL"/>
    <property type="match status" value="1"/>
</dbReference>
<dbReference type="SMART" id="SM00382">
    <property type="entry name" value="AAA"/>
    <property type="match status" value="1"/>
</dbReference>
<name>A0AA36HPL9_9DINO</name>
<feature type="transmembrane region" description="Helical" evidence="7">
    <location>
        <begin position="283"/>
        <end position="306"/>
    </location>
</feature>
<evidence type="ECO:0000256" key="2">
    <source>
        <dbReference type="ARBA" id="ARBA00022692"/>
    </source>
</evidence>
<evidence type="ECO:0000313" key="11">
    <source>
        <dbReference type="Proteomes" id="UP001178507"/>
    </source>
</evidence>
<dbReference type="SUPFAM" id="SSF52540">
    <property type="entry name" value="P-loop containing nucleoside triphosphate hydrolases"/>
    <property type="match status" value="1"/>
</dbReference>
<dbReference type="InterPro" id="IPR011527">
    <property type="entry name" value="ABC1_TM_dom"/>
</dbReference>
<evidence type="ECO:0000256" key="1">
    <source>
        <dbReference type="ARBA" id="ARBA00004141"/>
    </source>
</evidence>
<evidence type="ECO:0000256" key="7">
    <source>
        <dbReference type="SAM" id="Phobius"/>
    </source>
</evidence>
<dbReference type="PROSITE" id="PS50893">
    <property type="entry name" value="ABC_TRANSPORTER_2"/>
    <property type="match status" value="1"/>
</dbReference>